<evidence type="ECO:0000256" key="2">
    <source>
        <dbReference type="SAM" id="Phobius"/>
    </source>
</evidence>
<name>A0ABD2LDJ9_9BILA</name>
<evidence type="ECO:0000313" key="4">
    <source>
        <dbReference type="Proteomes" id="UP001620626"/>
    </source>
</evidence>
<dbReference type="EMBL" id="JBICBT010000452">
    <property type="protein sequence ID" value="KAL3113209.1"/>
    <property type="molecule type" value="Genomic_DNA"/>
</dbReference>
<keyword evidence="2" id="KW-0812">Transmembrane</keyword>
<dbReference type="Proteomes" id="UP001620626">
    <property type="component" value="Unassembled WGS sequence"/>
</dbReference>
<comment type="caution">
    <text evidence="3">The sequence shown here is derived from an EMBL/GenBank/DDBJ whole genome shotgun (WGS) entry which is preliminary data.</text>
</comment>
<feature type="region of interest" description="Disordered" evidence="1">
    <location>
        <begin position="189"/>
        <end position="209"/>
    </location>
</feature>
<feature type="transmembrane region" description="Helical" evidence="2">
    <location>
        <begin position="126"/>
        <end position="151"/>
    </location>
</feature>
<evidence type="ECO:0000256" key="1">
    <source>
        <dbReference type="SAM" id="MobiDB-lite"/>
    </source>
</evidence>
<protein>
    <submittedName>
        <fullName evidence="3">Uncharacterized protein</fullName>
    </submittedName>
</protein>
<gene>
    <name evidence="3" type="ORF">niasHT_018363</name>
</gene>
<organism evidence="3 4">
    <name type="scientific">Heterodera trifolii</name>
    <dbReference type="NCBI Taxonomy" id="157864"/>
    <lineage>
        <taxon>Eukaryota</taxon>
        <taxon>Metazoa</taxon>
        <taxon>Ecdysozoa</taxon>
        <taxon>Nematoda</taxon>
        <taxon>Chromadorea</taxon>
        <taxon>Rhabditida</taxon>
        <taxon>Tylenchina</taxon>
        <taxon>Tylenchomorpha</taxon>
        <taxon>Tylenchoidea</taxon>
        <taxon>Heteroderidae</taxon>
        <taxon>Heteroderinae</taxon>
        <taxon>Heterodera</taxon>
    </lineage>
</organism>
<accession>A0ABD2LDJ9</accession>
<proteinExistence type="predicted"/>
<reference evidence="3 4" key="1">
    <citation type="submission" date="2024-10" db="EMBL/GenBank/DDBJ databases">
        <authorList>
            <person name="Kim D."/>
        </authorList>
    </citation>
    <scope>NUCLEOTIDE SEQUENCE [LARGE SCALE GENOMIC DNA]</scope>
    <source>
        <strain evidence="3">BH-2024</strain>
    </source>
</reference>
<dbReference type="AlphaFoldDB" id="A0ABD2LDJ9"/>
<keyword evidence="2" id="KW-0472">Membrane</keyword>
<keyword evidence="2" id="KW-1133">Transmembrane helix</keyword>
<keyword evidence="4" id="KW-1185">Reference proteome</keyword>
<evidence type="ECO:0000313" key="3">
    <source>
        <dbReference type="EMBL" id="KAL3113209.1"/>
    </source>
</evidence>
<sequence>MLRRVIAVRERECCAEMLQCAKTIEIKEGKGGGVWVAAVTSGNLPPLNGILTGWGGSDVREGIEGSNMRWIWLGGQFNGNFGEGNIMNVKRRAPPFVYGGHCSDALPLIVDRIVKSAPASLSSGSVLMLFTVLQIFIILLTVALCCCLLVCATRGRTYTVNGRRSTRRRAAAATLSAFQARTSALGLGTAGPLAVPNRPAESTSHRVPG</sequence>